<comment type="similarity">
    <text evidence="7">Belongs to the binding-protein-dependent transport system permease family.</text>
</comment>
<name>Q11BW7_CHESB</name>
<reference evidence="9" key="1">
    <citation type="submission" date="2006-06" db="EMBL/GenBank/DDBJ databases">
        <title>Complete sequence of chromosome of Chelativorans sp. BNC1.</title>
        <authorList>
            <consortium name="US DOE Joint Genome Institute"/>
            <person name="Copeland A."/>
            <person name="Lucas S."/>
            <person name="Lapidus A."/>
            <person name="Barry K."/>
            <person name="Detter J.C."/>
            <person name="Glavina del Rio T."/>
            <person name="Hammon N."/>
            <person name="Israni S."/>
            <person name="Dalin E."/>
            <person name="Tice H."/>
            <person name="Pitluck S."/>
            <person name="Chertkov O."/>
            <person name="Brettin T."/>
            <person name="Bruce D."/>
            <person name="Han C."/>
            <person name="Tapia R."/>
            <person name="Gilna P."/>
            <person name="Schmutz J."/>
            <person name="Larimer F."/>
            <person name="Land M."/>
            <person name="Hauser L."/>
            <person name="Kyrpides N."/>
            <person name="Mikhailova N."/>
            <person name="Richardson P."/>
        </authorList>
    </citation>
    <scope>NUCLEOTIDE SEQUENCE</scope>
    <source>
        <strain evidence="9">BNC1</strain>
    </source>
</reference>
<evidence type="ECO:0000256" key="5">
    <source>
        <dbReference type="ARBA" id="ARBA00022989"/>
    </source>
</evidence>
<dbReference type="PANTHER" id="PTHR43163:SF6">
    <property type="entry name" value="DIPEPTIDE TRANSPORT SYSTEM PERMEASE PROTEIN DPPB-RELATED"/>
    <property type="match status" value="1"/>
</dbReference>
<dbReference type="KEGG" id="mes:Meso_3740"/>
<accession>Q11BW7</accession>
<evidence type="ECO:0000256" key="3">
    <source>
        <dbReference type="ARBA" id="ARBA00022475"/>
    </source>
</evidence>
<keyword evidence="6 7" id="KW-0472">Membrane</keyword>
<feature type="transmembrane region" description="Helical" evidence="7">
    <location>
        <begin position="114"/>
        <end position="136"/>
    </location>
</feature>
<dbReference type="STRING" id="266779.Meso_3740"/>
<dbReference type="OrthoDB" id="9805855at2"/>
<dbReference type="GO" id="GO:0005886">
    <property type="term" value="C:plasma membrane"/>
    <property type="evidence" value="ECO:0007669"/>
    <property type="project" value="UniProtKB-SubCell"/>
</dbReference>
<dbReference type="Gene3D" id="1.10.3720.10">
    <property type="entry name" value="MetI-like"/>
    <property type="match status" value="1"/>
</dbReference>
<keyword evidence="4 7" id="KW-0812">Transmembrane</keyword>
<dbReference type="GO" id="GO:0055085">
    <property type="term" value="P:transmembrane transport"/>
    <property type="evidence" value="ECO:0007669"/>
    <property type="project" value="InterPro"/>
</dbReference>
<keyword evidence="3" id="KW-1003">Cell membrane</keyword>
<feature type="transmembrane region" description="Helical" evidence="7">
    <location>
        <begin position="242"/>
        <end position="268"/>
    </location>
</feature>
<proteinExistence type="inferred from homology"/>
<dbReference type="SUPFAM" id="SSF161098">
    <property type="entry name" value="MetI-like"/>
    <property type="match status" value="1"/>
</dbReference>
<evidence type="ECO:0000256" key="1">
    <source>
        <dbReference type="ARBA" id="ARBA00004651"/>
    </source>
</evidence>
<dbReference type="InterPro" id="IPR035906">
    <property type="entry name" value="MetI-like_sf"/>
</dbReference>
<dbReference type="EMBL" id="CP000390">
    <property type="protein sequence ID" value="ABG65108.1"/>
    <property type="molecule type" value="Genomic_DNA"/>
</dbReference>
<keyword evidence="5 7" id="KW-1133">Transmembrane helix</keyword>
<evidence type="ECO:0000259" key="8">
    <source>
        <dbReference type="PROSITE" id="PS50928"/>
    </source>
</evidence>
<feature type="domain" description="ABC transmembrane type-1" evidence="8">
    <location>
        <begin position="110"/>
        <end position="311"/>
    </location>
</feature>
<feature type="transmembrane region" description="Helical" evidence="7">
    <location>
        <begin position="288"/>
        <end position="314"/>
    </location>
</feature>
<dbReference type="CDD" id="cd06261">
    <property type="entry name" value="TM_PBP2"/>
    <property type="match status" value="1"/>
</dbReference>
<evidence type="ECO:0000313" key="9">
    <source>
        <dbReference type="EMBL" id="ABG65108.1"/>
    </source>
</evidence>
<evidence type="ECO:0000256" key="4">
    <source>
        <dbReference type="ARBA" id="ARBA00022692"/>
    </source>
</evidence>
<evidence type="ECO:0000256" key="6">
    <source>
        <dbReference type="ARBA" id="ARBA00023136"/>
    </source>
</evidence>
<gene>
    <name evidence="9" type="ordered locus">Meso_3740</name>
</gene>
<dbReference type="AlphaFoldDB" id="Q11BW7"/>
<dbReference type="PANTHER" id="PTHR43163">
    <property type="entry name" value="DIPEPTIDE TRANSPORT SYSTEM PERMEASE PROTEIN DPPB-RELATED"/>
    <property type="match status" value="1"/>
</dbReference>
<comment type="subcellular location">
    <subcellularLocation>
        <location evidence="1 7">Cell membrane</location>
        <topology evidence="1 7">Multi-pass membrane protein</topology>
    </subcellularLocation>
</comment>
<dbReference type="InterPro" id="IPR000515">
    <property type="entry name" value="MetI-like"/>
</dbReference>
<protein>
    <submittedName>
        <fullName evidence="9">Binding-protein-dependent transport systems inner membrane component</fullName>
    </submittedName>
</protein>
<feature type="transmembrane region" description="Helical" evidence="7">
    <location>
        <begin position="148"/>
        <end position="172"/>
    </location>
</feature>
<sequence length="322" mass="34547" precursor="true">MSTSAPSRKLRYRPPVTLPYLLSRSAGAVFAIWGALTIVFLALNLGGDPASSLVSPSASVEDIERVRRLYGYDQPLLVQYLIFFKNVATGDFPNSLRYATSPMALVFERFPNTLILALCGMSLGTVLGLAIGYASAFAKHWMLREIPMAVVMALQAFPPILLGVLLVLAFSIKLRWLPSAGGGSPLHLVLPSLTLGIYVAPAIARVFRTSILDVQNADHVRTALAKGVSPRMVRLRHVAANALIPVLNQIGLQLGAMLGGAVVVETIFSWPGIGQLAVGALNNQDFPVVLASVSFVAIVFVLVNLLVDILSAILDPRQRSVQ</sequence>
<feature type="transmembrane region" description="Helical" evidence="7">
    <location>
        <begin position="21"/>
        <end position="43"/>
    </location>
</feature>
<feature type="transmembrane region" description="Helical" evidence="7">
    <location>
        <begin position="184"/>
        <end position="204"/>
    </location>
</feature>
<evidence type="ECO:0000256" key="7">
    <source>
        <dbReference type="RuleBase" id="RU363032"/>
    </source>
</evidence>
<dbReference type="HOGENOM" id="CLU_036879_0_2_5"/>
<dbReference type="PROSITE" id="PS50928">
    <property type="entry name" value="ABC_TM1"/>
    <property type="match status" value="1"/>
</dbReference>
<keyword evidence="2 7" id="KW-0813">Transport</keyword>
<dbReference type="Pfam" id="PF00528">
    <property type="entry name" value="BPD_transp_1"/>
    <property type="match status" value="1"/>
</dbReference>
<dbReference type="eggNOG" id="COG0601">
    <property type="taxonomic scope" value="Bacteria"/>
</dbReference>
<organism evidence="9">
    <name type="scientific">Chelativorans sp. (strain BNC1)</name>
    <dbReference type="NCBI Taxonomy" id="266779"/>
    <lineage>
        <taxon>Bacteria</taxon>
        <taxon>Pseudomonadati</taxon>
        <taxon>Pseudomonadota</taxon>
        <taxon>Alphaproteobacteria</taxon>
        <taxon>Hyphomicrobiales</taxon>
        <taxon>Phyllobacteriaceae</taxon>
        <taxon>Chelativorans</taxon>
    </lineage>
</organism>
<evidence type="ECO:0000256" key="2">
    <source>
        <dbReference type="ARBA" id="ARBA00022448"/>
    </source>
</evidence>